<gene>
    <name evidence="5" type="ORF">AT727_24105</name>
    <name evidence="4" type="ORF">DPCES_0140</name>
</gene>
<dbReference type="InterPro" id="IPR050921">
    <property type="entry name" value="T4SS_GSP_E_ATPase"/>
</dbReference>
<reference evidence="5 6" key="2">
    <citation type="submission" date="2015-12" db="EMBL/GenBank/DDBJ databases">
        <title>Draft Genome Sequence of Desulfitobacterium hafniense Strain DH, a Sulfate-reducing Bacterium Isolated from Paddy Soils.</title>
        <authorList>
            <person name="Bao P."/>
            <person name="Zhang X."/>
            <person name="Li G."/>
        </authorList>
    </citation>
    <scope>NUCLEOTIDE SEQUENCE [LARGE SCALE GENOMIC DNA]</scope>
    <source>
        <strain evidence="5 6">DH</strain>
    </source>
</reference>
<feature type="region of interest" description="Disordered" evidence="2">
    <location>
        <begin position="1"/>
        <end position="32"/>
    </location>
</feature>
<dbReference type="EMBL" id="LK996017">
    <property type="protein sequence ID" value="CDX00027.1"/>
    <property type="molecule type" value="Genomic_DNA"/>
</dbReference>
<dbReference type="PANTHER" id="PTHR30486">
    <property type="entry name" value="TWITCHING MOTILITY PROTEIN PILT"/>
    <property type="match status" value="1"/>
</dbReference>
<dbReference type="SUPFAM" id="SSF52540">
    <property type="entry name" value="P-loop containing nucleoside triphosphate hydrolases"/>
    <property type="match status" value="1"/>
</dbReference>
<dbReference type="Gene3D" id="3.40.50.300">
    <property type="entry name" value="P-loop containing nucleotide triphosphate hydrolases"/>
    <property type="match status" value="1"/>
</dbReference>
<dbReference type="Proteomes" id="UP000054623">
    <property type="component" value="Unassembled WGS sequence"/>
</dbReference>
<name>A0A098AVC5_DESHA</name>
<evidence type="ECO:0000259" key="3">
    <source>
        <dbReference type="Pfam" id="PF00437"/>
    </source>
</evidence>
<evidence type="ECO:0000313" key="6">
    <source>
        <dbReference type="Proteomes" id="UP000054623"/>
    </source>
</evidence>
<dbReference type="Gene3D" id="3.30.450.380">
    <property type="match status" value="1"/>
</dbReference>
<accession>A0A098AVC5</accession>
<evidence type="ECO:0000256" key="1">
    <source>
        <dbReference type="ARBA" id="ARBA00006611"/>
    </source>
</evidence>
<dbReference type="InterPro" id="IPR027417">
    <property type="entry name" value="P-loop_NTPase"/>
</dbReference>
<dbReference type="EMBL" id="LOCK01000036">
    <property type="protein sequence ID" value="KTE90698.1"/>
    <property type="molecule type" value="Genomic_DNA"/>
</dbReference>
<feature type="domain" description="Bacterial type II secretion system protein E" evidence="3">
    <location>
        <begin position="256"/>
        <end position="452"/>
    </location>
</feature>
<evidence type="ECO:0000256" key="2">
    <source>
        <dbReference type="SAM" id="MobiDB-lite"/>
    </source>
</evidence>
<dbReference type="AlphaFoldDB" id="A0A098AVC5"/>
<dbReference type="Pfam" id="PF00437">
    <property type="entry name" value="T2SSE"/>
    <property type="match status" value="1"/>
</dbReference>
<dbReference type="CDD" id="cd01130">
    <property type="entry name" value="VirB11-like_ATPase"/>
    <property type="match status" value="1"/>
</dbReference>
<proteinExistence type="inferred from homology"/>
<evidence type="ECO:0000313" key="4">
    <source>
        <dbReference type="EMBL" id="CDX00027.1"/>
    </source>
</evidence>
<sequence length="535" mass="59756">MLGKKRNPSLFSSDKKSSQAVPQEPKTFENMDISPDANTIQVVVLNETTELTIPENLTQYSSYDGTIPPEMQEPPKRTVLAEVTVGHRAQSLFFTPEAEGKDFSSVLADVQEYISEHYSTLITTGGEDAKAQLKRYITKYVQDHRISVNGMSGGKLADTLYTEMAEFGFLTKYIYGTGIEEIDINSWRDIEVQYSDGRTVKLEERFESPQHAVNVIRRMLHISGMVLDNASPIVLGHLSKNIRIAVLKSPIVDEDVGVAASIRIVNPQSMKKEDFVKSGTATDPMLDFLSLCVRYGISVCVAGATSSGKTTVAGWVLTTVPDNKRIYTIENGSRELALVREKDGKVVNSIIHTLTRDSDNERQRIDQTNLLDYALRFNPDIIVVGEMRGAEANAAQEAARTGVAVLTTIHSNSCEATYRRMVSLCKRAVDMSDATLMDYVTEAYPIVVFCKQLENKQRRMMEIQECEILPDGTRCYRPLFQYVITENRMEDGKFIIEGHHEQINSISDSLAKRLLENGMPQPVIESLRGKEAQSA</sequence>
<dbReference type="InterPro" id="IPR001482">
    <property type="entry name" value="T2SS/T4SS_dom"/>
</dbReference>
<evidence type="ECO:0000313" key="5">
    <source>
        <dbReference type="EMBL" id="KTE90698.1"/>
    </source>
</evidence>
<dbReference type="PANTHER" id="PTHR30486:SF6">
    <property type="entry name" value="TYPE IV PILUS RETRACTATION ATPASE PILT"/>
    <property type="match status" value="1"/>
</dbReference>
<dbReference type="OrthoDB" id="9810761at2"/>
<reference evidence="4" key="1">
    <citation type="submission" date="2014-07" db="EMBL/GenBank/DDBJ databases">
        <authorList>
            <person name="Hornung V.Bastian."/>
        </authorList>
    </citation>
    <scope>NUCLEOTIDE SEQUENCE</scope>
    <source>
        <strain evidence="4">PCE-S</strain>
    </source>
</reference>
<organism evidence="4">
    <name type="scientific">Desulfitobacterium hafniense</name>
    <name type="common">Desulfitobacterium frappieri</name>
    <dbReference type="NCBI Taxonomy" id="49338"/>
    <lineage>
        <taxon>Bacteria</taxon>
        <taxon>Bacillati</taxon>
        <taxon>Bacillota</taxon>
        <taxon>Clostridia</taxon>
        <taxon>Eubacteriales</taxon>
        <taxon>Desulfitobacteriaceae</taxon>
        <taxon>Desulfitobacterium</taxon>
    </lineage>
</organism>
<comment type="similarity">
    <text evidence="1">Belongs to the GSP E family.</text>
</comment>
<dbReference type="RefSeq" id="WP_011458856.1">
    <property type="nucleotide sequence ID" value="NZ_LK996017.1"/>
</dbReference>
<dbReference type="GO" id="GO:0016887">
    <property type="term" value="F:ATP hydrolysis activity"/>
    <property type="evidence" value="ECO:0007669"/>
    <property type="project" value="InterPro"/>
</dbReference>
<dbReference type="PATRIC" id="fig|49338.4.peg.149"/>
<protein>
    <submittedName>
        <fullName evidence="5">Type II secretion system protein E</fullName>
    </submittedName>
    <submittedName>
        <fullName evidence="4">Type II/IV secretion system protein</fullName>
    </submittedName>
</protein>